<evidence type="ECO:0000256" key="4">
    <source>
        <dbReference type="ARBA" id="ARBA00022679"/>
    </source>
</evidence>
<reference evidence="10" key="1">
    <citation type="submission" date="2021-09" db="EMBL/GenBank/DDBJ databases">
        <title>Genome analysis of Fictibacillus sp. KIGAM418 isolated from marine sediment.</title>
        <authorList>
            <person name="Seo M.-J."/>
            <person name="Cho E.-S."/>
            <person name="Hwang C.Y."/>
        </authorList>
    </citation>
    <scope>NUCLEOTIDE SEQUENCE</scope>
    <source>
        <strain evidence="10">KIGAM418</strain>
    </source>
</reference>
<evidence type="ECO:0000256" key="3">
    <source>
        <dbReference type="ARBA" id="ARBA00022553"/>
    </source>
</evidence>
<dbReference type="Gene3D" id="1.10.490.70">
    <property type="entry name" value="Histidine kinase N-terminal domain"/>
    <property type="match status" value="1"/>
</dbReference>
<evidence type="ECO:0000313" key="10">
    <source>
        <dbReference type="EMBL" id="MCK6256704.1"/>
    </source>
</evidence>
<dbReference type="SUPFAM" id="SSF47384">
    <property type="entry name" value="Homodimeric domain of signal transducing histidine kinase"/>
    <property type="match status" value="1"/>
</dbReference>
<dbReference type="Pfam" id="PF02518">
    <property type="entry name" value="HATPase_c"/>
    <property type="match status" value="1"/>
</dbReference>
<dbReference type="Gene3D" id="1.10.287.130">
    <property type="match status" value="1"/>
</dbReference>
<feature type="domain" description="Histidine kinase" evidence="9">
    <location>
        <begin position="169"/>
        <end position="379"/>
    </location>
</feature>
<evidence type="ECO:0000256" key="8">
    <source>
        <dbReference type="ARBA" id="ARBA00023012"/>
    </source>
</evidence>
<evidence type="ECO:0000256" key="2">
    <source>
        <dbReference type="ARBA" id="ARBA00012438"/>
    </source>
</evidence>
<dbReference type="RefSeq" id="WP_248252336.1">
    <property type="nucleotide sequence ID" value="NZ_JAIWJX010000002.1"/>
</dbReference>
<evidence type="ECO:0000256" key="5">
    <source>
        <dbReference type="ARBA" id="ARBA00022741"/>
    </source>
</evidence>
<keyword evidence="11" id="KW-1185">Reference proteome</keyword>
<evidence type="ECO:0000259" key="9">
    <source>
        <dbReference type="PROSITE" id="PS50109"/>
    </source>
</evidence>
<keyword evidence="4" id="KW-0808">Transferase</keyword>
<dbReference type="InterPro" id="IPR018984">
    <property type="entry name" value="Histidine_kinase_N"/>
</dbReference>
<dbReference type="InterPro" id="IPR003661">
    <property type="entry name" value="HisK_dim/P_dom"/>
</dbReference>
<dbReference type="InterPro" id="IPR036890">
    <property type="entry name" value="HATPase_C_sf"/>
</dbReference>
<dbReference type="InterPro" id="IPR004358">
    <property type="entry name" value="Sig_transdc_His_kin-like_C"/>
</dbReference>
<dbReference type="SMART" id="SM00387">
    <property type="entry name" value="HATPase_c"/>
    <property type="match status" value="1"/>
</dbReference>
<dbReference type="InterPro" id="IPR036097">
    <property type="entry name" value="HisK_dim/P_sf"/>
</dbReference>
<name>A0A9X2BC82_9BACL</name>
<keyword evidence="7" id="KW-0067">ATP-binding</keyword>
<dbReference type="EMBL" id="JAIWJX010000002">
    <property type="protein sequence ID" value="MCK6256704.1"/>
    <property type="molecule type" value="Genomic_DNA"/>
</dbReference>
<evidence type="ECO:0000313" key="11">
    <source>
        <dbReference type="Proteomes" id="UP001139011"/>
    </source>
</evidence>
<evidence type="ECO:0000256" key="6">
    <source>
        <dbReference type="ARBA" id="ARBA00022777"/>
    </source>
</evidence>
<accession>A0A9X2BC82</accession>
<dbReference type="CDD" id="cd00082">
    <property type="entry name" value="HisKA"/>
    <property type="match status" value="1"/>
</dbReference>
<dbReference type="EC" id="2.7.13.3" evidence="2"/>
<evidence type="ECO:0000256" key="7">
    <source>
        <dbReference type="ARBA" id="ARBA00022840"/>
    </source>
</evidence>
<dbReference type="PANTHER" id="PTHR43065">
    <property type="entry name" value="SENSOR HISTIDINE KINASE"/>
    <property type="match status" value="1"/>
</dbReference>
<keyword evidence="3" id="KW-0597">Phosphoprotein</keyword>
<dbReference type="Pfam" id="PF09385">
    <property type="entry name" value="HisK_N"/>
    <property type="match status" value="1"/>
</dbReference>
<dbReference type="GO" id="GO:0005524">
    <property type="term" value="F:ATP binding"/>
    <property type="evidence" value="ECO:0007669"/>
    <property type="project" value="UniProtKB-KW"/>
</dbReference>
<keyword evidence="8" id="KW-0902">Two-component regulatory system</keyword>
<keyword evidence="6" id="KW-0418">Kinase</keyword>
<dbReference type="PROSITE" id="PS50109">
    <property type="entry name" value="HIS_KIN"/>
    <property type="match status" value="1"/>
</dbReference>
<comment type="catalytic activity">
    <reaction evidence="1">
        <text>ATP + protein L-histidine = ADP + protein N-phospho-L-histidine.</text>
        <dbReference type="EC" id="2.7.13.3"/>
    </reaction>
</comment>
<dbReference type="GO" id="GO:0000155">
    <property type="term" value="F:phosphorelay sensor kinase activity"/>
    <property type="evidence" value="ECO:0007669"/>
    <property type="project" value="InterPro"/>
</dbReference>
<dbReference type="PANTHER" id="PTHR43065:SF10">
    <property type="entry name" value="PEROXIDE STRESS-ACTIVATED HISTIDINE KINASE MAK3"/>
    <property type="match status" value="1"/>
</dbReference>
<sequence>MVGVEALSSEQLYRAINHFRTLHEKIVREWLDHALIKKEDPFYEEVVKNGNRTLDLLYKYIEKPDISLITDLTKKIAPERIEAKTDISEFVYNINIGRQIVNDKALNSIFPPVEMKWIIMTINHFFDQLLYYAIKEFSSLNDVIIENKNQFIQEMHSDRLTILGQIAASFAHEFRNPLTSIKGFIYLLESELVPNEKTDHYISIINDEMENLQDKISQFLLLSKMKGLDDLIAIFDLSICLHEMIDFMYPRFLEAKINLMAEISPDLKVEGDKNQLKQVILNILNNAVEELCDLPEERIIKVKAYRSSEKIRLEISNNGSQIPAHLLENIFEPFITTKELGTGLGLSVCKQIVEKHNGQILVESNASYTTFSISIPEAIERTSL</sequence>
<dbReference type="SUPFAM" id="SSF55874">
    <property type="entry name" value="ATPase domain of HSP90 chaperone/DNA topoisomerase II/histidine kinase"/>
    <property type="match status" value="1"/>
</dbReference>
<dbReference type="AlphaFoldDB" id="A0A9X2BC82"/>
<gene>
    <name evidence="10" type="ORF">LCY76_08865</name>
</gene>
<proteinExistence type="predicted"/>
<comment type="caution">
    <text evidence="10">The sequence shown here is derived from an EMBL/GenBank/DDBJ whole genome shotgun (WGS) entry which is preliminary data.</text>
</comment>
<protein>
    <recommendedName>
        <fullName evidence="2">histidine kinase</fullName>
        <ecNumber evidence="2">2.7.13.3</ecNumber>
    </recommendedName>
</protein>
<dbReference type="InterPro" id="IPR005467">
    <property type="entry name" value="His_kinase_dom"/>
</dbReference>
<dbReference type="SMART" id="SM00388">
    <property type="entry name" value="HisKA"/>
    <property type="match status" value="1"/>
</dbReference>
<dbReference type="Gene3D" id="3.30.565.10">
    <property type="entry name" value="Histidine kinase-like ATPase, C-terminal domain"/>
    <property type="match status" value="1"/>
</dbReference>
<dbReference type="Pfam" id="PF00512">
    <property type="entry name" value="HisKA"/>
    <property type="match status" value="1"/>
</dbReference>
<keyword evidence="5" id="KW-0547">Nucleotide-binding</keyword>
<organism evidence="10 11">
    <name type="scientific">Fictibacillus marinisediminis</name>
    <dbReference type="NCBI Taxonomy" id="2878389"/>
    <lineage>
        <taxon>Bacteria</taxon>
        <taxon>Bacillati</taxon>
        <taxon>Bacillota</taxon>
        <taxon>Bacilli</taxon>
        <taxon>Bacillales</taxon>
        <taxon>Fictibacillaceae</taxon>
        <taxon>Fictibacillus</taxon>
    </lineage>
</organism>
<dbReference type="PRINTS" id="PR00344">
    <property type="entry name" value="BCTRLSENSOR"/>
</dbReference>
<evidence type="ECO:0000256" key="1">
    <source>
        <dbReference type="ARBA" id="ARBA00000085"/>
    </source>
</evidence>
<dbReference type="InterPro" id="IPR003594">
    <property type="entry name" value="HATPase_dom"/>
</dbReference>
<dbReference type="Proteomes" id="UP001139011">
    <property type="component" value="Unassembled WGS sequence"/>
</dbReference>